<evidence type="ECO:0000259" key="1">
    <source>
        <dbReference type="Pfam" id="PF09356"/>
    </source>
</evidence>
<dbReference type="Pfam" id="PF09356">
    <property type="entry name" value="Phage_BR0599"/>
    <property type="match status" value="1"/>
</dbReference>
<sequence>MSAGEQALNAHLASGLTTLCRCWLVRRRDGKTLGFTDHDRDLSFEGVVFAADSGLVASALQQSTGLSVDNSEAIGALSNAAISEVDIRAGRFDGAEVQIWLVNWVEPDMRKLQFRGTLGELQQVDGAFRAELRGLAEMLNQPQGRIYQRDCTALLGDRSCKLALSAAEFTAEAPILSQSDNRIFAFAPLEAYDLTWFERGRLEVVTGEAAGLQALIKNDRWYDNRREIEVWEALGQSVQPGDIVRLEAGCDKRMSTCRFKFNNVKNFQGFPFIPGDDWLVSYPTRGGQNDGGSLSS</sequence>
<feature type="domain" description="Bacteriophage phiJL001 Gp84 C-terminal" evidence="1">
    <location>
        <begin position="196"/>
        <end position="277"/>
    </location>
</feature>
<evidence type="ECO:0000313" key="2">
    <source>
        <dbReference type="EMBL" id="DBA12226.1"/>
    </source>
</evidence>
<protein>
    <submittedName>
        <fullName evidence="2">DUF2163 domain-containing protein</fullName>
    </submittedName>
</protein>
<reference evidence="2" key="2">
    <citation type="journal article" date="2023" name="Arch. Virol.">
        <title>Changes to virus taxonomy and the ICTV Statutes ratified by the International Committee on Taxonomy of Viruses (2023).</title>
        <authorList>
            <person name="Zerbini F.M."/>
            <person name="Siddell S.G."/>
            <person name="Lefkowitz E.J."/>
            <person name="Mushegian A.R."/>
            <person name="Adriaenssens E.M."/>
            <person name="Alfenas-Zerbini P."/>
            <person name="Dempsey D.M."/>
            <person name="Dutilh B.E."/>
            <person name="Garcia M.L."/>
            <person name="Hendrickson R.C."/>
            <person name="Junglen S."/>
            <person name="Krupovic M."/>
            <person name="Kuhn J.H."/>
            <person name="Lambert A.J."/>
            <person name="Lobocka M."/>
            <person name="Oksanen H.M."/>
            <person name="Robertson D.L."/>
            <person name="Rubino L."/>
            <person name="Sabanadzovic S."/>
            <person name="Simmonds P."/>
            <person name="Smith D.B."/>
            <person name="Suzuki N."/>
            <person name="Van Doorslaer K."/>
            <person name="Vandamme A.M."/>
            <person name="Varsani A."/>
        </authorList>
    </citation>
    <scope>NUCLEOTIDE SEQUENCE</scope>
    <source>
        <strain evidence="2">Dshi_2165</strain>
    </source>
</reference>
<accession>A0AA48P800</accession>
<name>A0AA48P800_9VIRU</name>
<reference evidence="2" key="1">
    <citation type="journal article" date="2022" name="Virus Evol.">
        <title>Formal recognition and classification of gene transfer agents as viriforms.</title>
        <authorList>
            <person name="Kogay R."/>
            <person name="Koppenhofer S."/>
            <person name="Beatty J.T."/>
            <person name="Kuhn J.H."/>
            <person name="Lang A.S."/>
            <person name="Zhaxybayeva O."/>
        </authorList>
    </citation>
    <scope>NUCLEOTIDE SEQUENCE</scope>
    <source>
        <strain evidence="2">Dshi_2165</strain>
    </source>
</reference>
<dbReference type="InterPro" id="IPR011928">
    <property type="entry name" value="Phage_phiJL001_Gp84"/>
</dbReference>
<dbReference type="Pfam" id="PF09931">
    <property type="entry name" value="Phage_phiJL001_Gp84_N"/>
    <property type="match status" value="1"/>
</dbReference>
<reference evidence="2" key="3">
    <citation type="submission" date="2023-03" db="EMBL/GenBank/DDBJ databases">
        <authorList>
            <person name="Zhaxybayeva O."/>
            <person name="Kogay R."/>
            <person name="Koppenhofer S."/>
            <person name="Beatty J.T."/>
            <person name="Kuhn J.H."/>
            <person name="Lang A.S."/>
        </authorList>
    </citation>
    <scope>NUCLEOTIDE SEQUENCE</scope>
    <source>
        <strain evidence="2">Dshi_2165</strain>
    </source>
</reference>
<organism evidence="2">
    <name type="scientific">Dinogtaviriform tomaschi</name>
    <dbReference type="NCBI Taxonomy" id="3041226"/>
    <lineage>
        <taxon>Viruses</taxon>
        <taxon>Viruses incertae sedis</taxon>
        <taxon>Rhodogtaviriformidae</taxon>
        <taxon>Dinogtaviriform</taxon>
    </lineage>
</organism>
<dbReference type="InterPro" id="IPR018964">
    <property type="entry name" value="Phage_phiJL001_Gp84_C"/>
</dbReference>
<dbReference type="NCBIfam" id="TIGR02218">
    <property type="entry name" value="phg_TIGR02218"/>
    <property type="match status" value="1"/>
</dbReference>
<dbReference type="EMBL" id="BK063295">
    <property type="protein sequence ID" value="DBA12226.1"/>
    <property type="molecule type" value="Genomic_DNA"/>
</dbReference>
<proteinExistence type="predicted"/>